<dbReference type="EMBL" id="NJGU01000005">
    <property type="protein sequence ID" value="OWY29413.1"/>
    <property type="molecule type" value="Genomic_DNA"/>
</dbReference>
<comment type="caution">
    <text evidence="10">The sequence shown here is derived from an EMBL/GenBank/DDBJ whole genome shotgun (WGS) entry which is preliminary data.</text>
</comment>
<protein>
    <recommendedName>
        <fullName evidence="3 7">Cyclic pyranopterin monophosphate synthase</fullName>
        <ecNumber evidence="3 7">4.6.1.17</ecNumber>
    </recommendedName>
    <alternativeName>
        <fullName evidence="7">Molybdenum cofactor biosynthesis protein C</fullName>
    </alternativeName>
</protein>
<evidence type="ECO:0000256" key="5">
    <source>
        <dbReference type="ARBA" id="ARBA00023239"/>
    </source>
</evidence>
<dbReference type="Proteomes" id="UP000197596">
    <property type="component" value="Unassembled WGS sequence"/>
</dbReference>
<dbReference type="SUPFAM" id="SSF55040">
    <property type="entry name" value="Molybdenum cofactor biosynthesis protein C, MoaC"/>
    <property type="match status" value="1"/>
</dbReference>
<dbReference type="CDD" id="cd01420">
    <property type="entry name" value="MoaC_PE"/>
    <property type="match status" value="1"/>
</dbReference>
<dbReference type="UniPathway" id="UPA00344"/>
<evidence type="ECO:0000313" key="10">
    <source>
        <dbReference type="EMBL" id="OWY29413.1"/>
    </source>
</evidence>
<evidence type="ECO:0000256" key="7">
    <source>
        <dbReference type="HAMAP-Rule" id="MF_01224"/>
    </source>
</evidence>
<evidence type="ECO:0000313" key="11">
    <source>
        <dbReference type="Proteomes" id="UP000197596"/>
    </source>
</evidence>
<dbReference type="GO" id="GO:0006777">
    <property type="term" value="P:Mo-molybdopterin cofactor biosynthetic process"/>
    <property type="evidence" value="ECO:0007669"/>
    <property type="project" value="UniProtKB-UniRule"/>
</dbReference>
<evidence type="ECO:0000259" key="9">
    <source>
        <dbReference type="Pfam" id="PF01967"/>
    </source>
</evidence>
<sequence>MIPAPFRSSSFSATGTMSTSGNQDNPNGGLTHFDQSGQAHMVDVGGKNESHRVAVASGVIRMKPETLAIIESGTAKKGDVLGIARIAAIMAAKRTGDLIPLCHPLALTHVSVEFETNVADSSVLCTARVETYGKTGVEMEALTAVQVGLLTVYDMSKAVDKTMVMTDICVTEKRGGKSDISMVRP</sequence>
<feature type="domain" description="Molybdopterin cofactor biosynthesis C (MoaC)" evidence="9">
    <location>
        <begin position="41"/>
        <end position="176"/>
    </location>
</feature>
<comment type="subunit">
    <text evidence="7">Homohexamer; trimer of dimers.</text>
</comment>
<feature type="binding site" evidence="7">
    <location>
        <begin position="139"/>
        <end position="140"/>
    </location>
    <ligand>
        <name>substrate</name>
    </ligand>
</feature>
<dbReference type="AlphaFoldDB" id="A0A246WSJ9"/>
<dbReference type="PANTHER" id="PTHR22960:SF29">
    <property type="entry name" value="CYCLIC PYRANOPTERIN MONOPHOSPHATE SYNTHASE"/>
    <property type="match status" value="1"/>
</dbReference>
<name>A0A246WSJ9_9BURK</name>
<proteinExistence type="inferred from homology"/>
<organism evidence="10 11">
    <name type="scientific">Herbaspirillum robiniae</name>
    <dbReference type="NCBI Taxonomy" id="2014887"/>
    <lineage>
        <taxon>Bacteria</taxon>
        <taxon>Pseudomonadati</taxon>
        <taxon>Pseudomonadota</taxon>
        <taxon>Betaproteobacteria</taxon>
        <taxon>Burkholderiales</taxon>
        <taxon>Oxalobacteraceae</taxon>
        <taxon>Herbaspirillum</taxon>
    </lineage>
</organism>
<comment type="function">
    <text evidence="6 7">Catalyzes the conversion of (8S)-3',8-cyclo-7,8-dihydroguanosine 5'-triphosphate to cyclic pyranopterin monophosphate (cPMP).</text>
</comment>
<evidence type="ECO:0000256" key="6">
    <source>
        <dbReference type="ARBA" id="ARBA00055087"/>
    </source>
</evidence>
<evidence type="ECO:0000256" key="8">
    <source>
        <dbReference type="SAM" id="MobiDB-lite"/>
    </source>
</evidence>
<dbReference type="PANTHER" id="PTHR22960">
    <property type="entry name" value="MOLYBDOPTERIN COFACTOR SYNTHESIS PROTEIN A"/>
    <property type="match status" value="1"/>
</dbReference>
<comment type="pathway">
    <text evidence="2 7">Cofactor biosynthesis; molybdopterin biosynthesis.</text>
</comment>
<dbReference type="EC" id="4.6.1.17" evidence="3 7"/>
<dbReference type="GO" id="GO:0061799">
    <property type="term" value="F:cyclic pyranopterin monophosphate synthase activity"/>
    <property type="evidence" value="ECO:0007669"/>
    <property type="project" value="UniProtKB-UniRule"/>
</dbReference>
<dbReference type="NCBIfam" id="TIGR00581">
    <property type="entry name" value="moaC"/>
    <property type="match status" value="1"/>
</dbReference>
<dbReference type="InterPro" id="IPR050105">
    <property type="entry name" value="MoCo_biosynth_MoaA/MoaC"/>
</dbReference>
<dbReference type="HAMAP" id="MF_01224_B">
    <property type="entry name" value="MoaC_B"/>
    <property type="match status" value="1"/>
</dbReference>
<evidence type="ECO:0000256" key="1">
    <source>
        <dbReference type="ARBA" id="ARBA00001637"/>
    </source>
</evidence>
<feature type="compositionally biased region" description="Polar residues" evidence="8">
    <location>
        <begin position="7"/>
        <end position="35"/>
    </location>
</feature>
<comment type="catalytic activity">
    <reaction evidence="1 7">
        <text>(8S)-3',8-cyclo-7,8-dihydroguanosine 5'-triphosphate = cyclic pyranopterin phosphate + diphosphate</text>
        <dbReference type="Rhea" id="RHEA:49580"/>
        <dbReference type="ChEBI" id="CHEBI:33019"/>
        <dbReference type="ChEBI" id="CHEBI:59648"/>
        <dbReference type="ChEBI" id="CHEBI:131766"/>
        <dbReference type="EC" id="4.6.1.17"/>
    </reaction>
</comment>
<keyword evidence="5 7" id="KW-0456">Lyase</keyword>
<dbReference type="NCBIfam" id="NF006870">
    <property type="entry name" value="PRK09364.1"/>
    <property type="match status" value="1"/>
</dbReference>
<comment type="similarity">
    <text evidence="7">Belongs to the MoaC family.</text>
</comment>
<dbReference type="InterPro" id="IPR047594">
    <property type="entry name" value="MoaC_bact/euk"/>
</dbReference>
<feature type="region of interest" description="Disordered" evidence="8">
    <location>
        <begin position="1"/>
        <end position="35"/>
    </location>
</feature>
<accession>A0A246WSJ9</accession>
<feature type="binding site" evidence="7">
    <location>
        <begin position="101"/>
        <end position="103"/>
    </location>
    <ligand>
        <name>substrate</name>
    </ligand>
</feature>
<evidence type="ECO:0000256" key="3">
    <source>
        <dbReference type="ARBA" id="ARBA00012575"/>
    </source>
</evidence>
<keyword evidence="4 7" id="KW-0501">Molybdenum cofactor biosynthesis</keyword>
<dbReference type="InterPro" id="IPR036522">
    <property type="entry name" value="MoaC_sf"/>
</dbReference>
<feature type="active site" evidence="7">
    <location>
        <position position="154"/>
    </location>
</feature>
<gene>
    <name evidence="7 10" type="primary">moaC</name>
    <name evidence="10" type="ORF">CEJ42_11275</name>
</gene>
<dbReference type="Pfam" id="PF01967">
    <property type="entry name" value="MoaC"/>
    <property type="match status" value="1"/>
</dbReference>
<dbReference type="InterPro" id="IPR002820">
    <property type="entry name" value="Mopterin_CF_biosynth-C_dom"/>
</dbReference>
<dbReference type="Gene3D" id="3.30.70.640">
    <property type="entry name" value="Molybdopterin cofactor biosynthesis C (MoaC) domain"/>
    <property type="match status" value="1"/>
</dbReference>
<dbReference type="InterPro" id="IPR023045">
    <property type="entry name" value="MoaC"/>
</dbReference>
<evidence type="ECO:0000256" key="4">
    <source>
        <dbReference type="ARBA" id="ARBA00023150"/>
    </source>
</evidence>
<reference evidence="10 11" key="1">
    <citation type="submission" date="2017-06" db="EMBL/GenBank/DDBJ databases">
        <title>Herbaspirillum phytohormonus sp. nov., isolated from the root nodule of Robinia pseudoacacia in lead-zinc mine.</title>
        <authorList>
            <person name="Fan M."/>
            <person name="Lin Y."/>
        </authorList>
    </citation>
    <scope>NUCLEOTIDE SEQUENCE [LARGE SCALE GENOMIC DNA]</scope>
    <source>
        <strain evidence="10 11">HZ10</strain>
    </source>
</reference>
<evidence type="ECO:0000256" key="2">
    <source>
        <dbReference type="ARBA" id="ARBA00005046"/>
    </source>
</evidence>